<feature type="domain" description="Heterokaryon incompatibility" evidence="1">
    <location>
        <begin position="1"/>
        <end position="89"/>
    </location>
</feature>
<keyword evidence="3" id="KW-1185">Reference proteome</keyword>
<proteinExistence type="predicted"/>
<accession>A0AAN6Y409</accession>
<evidence type="ECO:0000313" key="2">
    <source>
        <dbReference type="EMBL" id="KAK4210905.1"/>
    </source>
</evidence>
<dbReference type="Pfam" id="PF26639">
    <property type="entry name" value="Het-6_barrel"/>
    <property type="match status" value="1"/>
</dbReference>
<dbReference type="EMBL" id="MU858162">
    <property type="protein sequence ID" value="KAK4210905.1"/>
    <property type="molecule type" value="Genomic_DNA"/>
</dbReference>
<dbReference type="InterPro" id="IPR010730">
    <property type="entry name" value="HET"/>
</dbReference>
<sequence length="469" mass="52454">MRFIYEGASSVAVWLGDATANSHRGLEFLRVFAAKVRACSADESNGEGLLKAWLADVCIACSDAQERAWLELALLLQRPYWTRAWIYQEMVLAREATMYVGKDSVSWDDAETVVFAIDALEDFLGMLEPPGNETRVVGVYHHFYNAALARAQRKALGLGGAPTLLEALCVRRPTDATDPRDKVYSLLGVVKEHFIGQPELPSGEHVVIDYSRPVEQVYKDVVRHIVKKTNSLDVLCACQNPDRDNGLPSWAPDWRVKRTNGPIQNPDQWGHIHFAFQPFSSVSYMDSPDDNTLVARGVYVDYVTAVGEEHTYGRDWEELKESWKALALTCAWTFESNAEAGPCYLTTEPIPEAFFHTVTMGRIEGDNVPDIKVQIARIEAIERRRFFVTEKGFMALGPAQTKVGDKVVVLEGMHVPIVLRKDEEGGGHAVVGEAYVHGLMNGEAFDEEMADGFESNLGRRLEAERFLLR</sequence>
<evidence type="ECO:0000313" key="3">
    <source>
        <dbReference type="Proteomes" id="UP001301769"/>
    </source>
</evidence>
<dbReference type="InterPro" id="IPR052895">
    <property type="entry name" value="HetReg/Transcr_Mod"/>
</dbReference>
<evidence type="ECO:0000259" key="1">
    <source>
        <dbReference type="Pfam" id="PF06985"/>
    </source>
</evidence>
<dbReference type="Proteomes" id="UP001301769">
    <property type="component" value="Unassembled WGS sequence"/>
</dbReference>
<protein>
    <recommendedName>
        <fullName evidence="1">Heterokaryon incompatibility domain-containing protein</fullName>
    </recommendedName>
</protein>
<reference evidence="2" key="1">
    <citation type="journal article" date="2023" name="Mol. Phylogenet. Evol.">
        <title>Genome-scale phylogeny and comparative genomics of the fungal order Sordariales.</title>
        <authorList>
            <person name="Hensen N."/>
            <person name="Bonometti L."/>
            <person name="Westerberg I."/>
            <person name="Brannstrom I.O."/>
            <person name="Guillou S."/>
            <person name="Cros-Aarteil S."/>
            <person name="Calhoun S."/>
            <person name="Haridas S."/>
            <person name="Kuo A."/>
            <person name="Mondo S."/>
            <person name="Pangilinan J."/>
            <person name="Riley R."/>
            <person name="LaButti K."/>
            <person name="Andreopoulos B."/>
            <person name="Lipzen A."/>
            <person name="Chen C."/>
            <person name="Yan M."/>
            <person name="Daum C."/>
            <person name="Ng V."/>
            <person name="Clum A."/>
            <person name="Steindorff A."/>
            <person name="Ohm R.A."/>
            <person name="Martin F."/>
            <person name="Silar P."/>
            <person name="Natvig D.O."/>
            <person name="Lalanne C."/>
            <person name="Gautier V."/>
            <person name="Ament-Velasquez S.L."/>
            <person name="Kruys A."/>
            <person name="Hutchinson M.I."/>
            <person name="Powell A.J."/>
            <person name="Barry K."/>
            <person name="Miller A.N."/>
            <person name="Grigoriev I.V."/>
            <person name="Debuchy R."/>
            <person name="Gladieux P."/>
            <person name="Hiltunen Thoren M."/>
            <person name="Johannesson H."/>
        </authorList>
    </citation>
    <scope>NUCLEOTIDE SEQUENCE</scope>
    <source>
        <strain evidence="2">PSN293</strain>
    </source>
</reference>
<reference evidence="2" key="2">
    <citation type="submission" date="2023-05" db="EMBL/GenBank/DDBJ databases">
        <authorList>
            <consortium name="Lawrence Berkeley National Laboratory"/>
            <person name="Steindorff A."/>
            <person name="Hensen N."/>
            <person name="Bonometti L."/>
            <person name="Westerberg I."/>
            <person name="Brannstrom I.O."/>
            <person name="Guillou S."/>
            <person name="Cros-Aarteil S."/>
            <person name="Calhoun S."/>
            <person name="Haridas S."/>
            <person name="Kuo A."/>
            <person name="Mondo S."/>
            <person name="Pangilinan J."/>
            <person name="Riley R."/>
            <person name="Labutti K."/>
            <person name="Andreopoulos B."/>
            <person name="Lipzen A."/>
            <person name="Chen C."/>
            <person name="Yanf M."/>
            <person name="Daum C."/>
            <person name="Ng V."/>
            <person name="Clum A."/>
            <person name="Ohm R."/>
            <person name="Martin F."/>
            <person name="Silar P."/>
            <person name="Natvig D."/>
            <person name="Lalanne C."/>
            <person name="Gautier V."/>
            <person name="Ament-Velasquez S.L."/>
            <person name="Kruys A."/>
            <person name="Hutchinson M.I."/>
            <person name="Powell A.J."/>
            <person name="Barry K."/>
            <person name="Miller A.N."/>
            <person name="Grigoriev I.V."/>
            <person name="Debuchy R."/>
            <person name="Gladieux P."/>
            <person name="Thoren M.H."/>
            <person name="Johannesson H."/>
        </authorList>
    </citation>
    <scope>NUCLEOTIDE SEQUENCE</scope>
    <source>
        <strain evidence="2">PSN293</strain>
    </source>
</reference>
<name>A0AAN6Y409_9PEZI</name>
<gene>
    <name evidence="2" type="ORF">QBC37DRAFT_427956</name>
</gene>
<comment type="caution">
    <text evidence="2">The sequence shown here is derived from an EMBL/GenBank/DDBJ whole genome shotgun (WGS) entry which is preliminary data.</text>
</comment>
<dbReference type="PANTHER" id="PTHR24148:SF64">
    <property type="entry name" value="HETEROKARYON INCOMPATIBILITY DOMAIN-CONTAINING PROTEIN"/>
    <property type="match status" value="1"/>
</dbReference>
<dbReference type="Pfam" id="PF06985">
    <property type="entry name" value="HET"/>
    <property type="match status" value="1"/>
</dbReference>
<dbReference type="PANTHER" id="PTHR24148">
    <property type="entry name" value="ANKYRIN REPEAT DOMAIN-CONTAINING PROTEIN 39 HOMOLOG-RELATED"/>
    <property type="match status" value="1"/>
</dbReference>
<dbReference type="AlphaFoldDB" id="A0AAN6Y409"/>
<organism evidence="2 3">
    <name type="scientific">Rhypophila decipiens</name>
    <dbReference type="NCBI Taxonomy" id="261697"/>
    <lineage>
        <taxon>Eukaryota</taxon>
        <taxon>Fungi</taxon>
        <taxon>Dikarya</taxon>
        <taxon>Ascomycota</taxon>
        <taxon>Pezizomycotina</taxon>
        <taxon>Sordariomycetes</taxon>
        <taxon>Sordariomycetidae</taxon>
        <taxon>Sordariales</taxon>
        <taxon>Naviculisporaceae</taxon>
        <taxon>Rhypophila</taxon>
    </lineage>
</organism>